<dbReference type="PANTHER" id="PTHR19308:SF54">
    <property type="entry name" value="START DOMAIN-CONTAINING PROTEIN"/>
    <property type="match status" value="1"/>
</dbReference>
<feature type="domain" description="START" evidence="3">
    <location>
        <begin position="491"/>
        <end position="658"/>
    </location>
</feature>
<dbReference type="PROSITE" id="PS50848">
    <property type="entry name" value="START"/>
    <property type="match status" value="1"/>
</dbReference>
<protein>
    <recommendedName>
        <fullName evidence="3">START domain-containing protein</fullName>
    </recommendedName>
</protein>
<feature type="compositionally biased region" description="Low complexity" evidence="1">
    <location>
        <begin position="1379"/>
        <end position="1394"/>
    </location>
</feature>
<evidence type="ECO:0000259" key="3">
    <source>
        <dbReference type="PROSITE" id="PS50848"/>
    </source>
</evidence>
<feature type="region of interest" description="Disordered" evidence="1">
    <location>
        <begin position="1371"/>
        <end position="1394"/>
    </location>
</feature>
<feature type="compositionally biased region" description="Low complexity" evidence="1">
    <location>
        <begin position="943"/>
        <end position="960"/>
    </location>
</feature>
<feature type="compositionally biased region" description="Gly residues" evidence="1">
    <location>
        <begin position="1891"/>
        <end position="1900"/>
    </location>
</feature>
<dbReference type="Proteomes" id="UP000242287">
    <property type="component" value="Unassembled WGS sequence"/>
</dbReference>
<accession>A0A2A9NK31</accession>
<dbReference type="PANTHER" id="PTHR19308">
    <property type="entry name" value="PHOSPHATIDYLCHOLINE TRANSFER PROTEIN"/>
    <property type="match status" value="1"/>
</dbReference>
<dbReference type="InterPro" id="IPR023393">
    <property type="entry name" value="START-like_dom_sf"/>
</dbReference>
<sequence>MSDGSRLRQSWYAALNNAETHFRQLLTSSNWKRLPQPQQPGEHARSSSRSQPFLSASALPDLSNVIVHRCDDVLRLVLDLPLQSDHLLSLEPWKAVLATPELRQDWDPAVEDAHFLEFIDPYVRICKTRFTLGWPANPRDAVTISRTFHDPTTLIDISTSLPRSPDEPAYLRPSPPYVRSHVALFAWCIQRIHNNDHPSHSKLRITCFWQHDLKSLWSYSLSSSALHQQLCTMVVGLFKTVLKRGASVPKLAAFGDGIAIHRVRYQVDREALTVDYGLVPSEDQQDHQQRLRMTSLVEYVLPSLEGWDVQLSTKASSEDVERLPWIVQAIKRRIPTVLGNTFADVIILRVTHEPLRGDHQVLKVHLVIEVSPASRGVRLNGVLQSLEDEEGDQRSIQPSIQEGDEEMLRDVESATGISIVTSSSSVATGQSMSTVGSGGSGTTVAPSMSMAGGVPGRPGERTVAAMKSVLSRVRRNYIYFSSLLQEPEAKWRQTIDARGVAITQLDSIDPTLVVYRAEATFVGVGLWDLYGAVVSAGARGYWDKSHDDAVLLEDLNGLTELWHFKTKPAWPVNGRDTVVLKTVYKSPTSIHVFSFSADADPHLFPNNRIPPVDPNVIRTQVDLQGWAIESLSPTTTLLTLLEQSDMKGWTGKTSIPNQMTANVAGIGEFAIKSGGPPVVTRLSGARKTVERFDWEKASFRVVYEAVKPSPPRPSSYFHGRGSPLRTKSGVAGGDGAAGATSSPTESSSEGANGNGDSNGSNGVNEMIECEIRCDLDTWAASLDIVVDPPPQGISCLRRHKLSPEGGGLWLTLTHDPVYPSSAGGASVFLTRHRRRSTKLSMSLGSPAELLAVKNNSARDGMDEDEEGKFRVIVRRAPGREKGLVMVNGARVAVDVEEMPETEVRQAMKRKRVQPVRVPLDQPPVVGVVRRRRAEWGEGGEQGRNGAASDTSSAGSRSASADGKKEKHHHQQQQQEQEQDTVAVWKREWASAPKAASPLSRWWTYAVEQAVMAANTVVPAGVMPTSGGLGVGGAEGGSSPLPSKQKWPMQYAFEALAWVVEEYAEDRLGANLVSVGGSGGARPGGGDVTGSGTSSGTPAGVPSAPPSGTTPDGWTFVGEKVGVGVYRKMMTEVSPVVPVHRGTKIIEGVSAEELAGVILQGSCRKEWDDRFECGRVFESFGWGCETGFWVMKGGFPFRARGLYLARVVARPGGNGGSSRGEGSSRVVVGRAARSASLRGTGSLMKSSTGWSENGGDNGNGNGRGRISPGTIFIVNASYSGESESVARFSTGKYNEYALPIGRVYVDAWVLETLDPYDTREIDVAIPSTRCTRVVAVDLRGSVPAAVNGMVNVGMVRAIGALGEWVGKRLRAKQEGGSPIGSNSTSTSTGASGSNTGADNVSGFGIAVPCVRLPGGGVLLRERREDVEGLDRKGVAWSVRVRDGRRVLVKERFAIEERVFRCLMLVSVNSVFGVDPTTAAGGSGGREKEDRLESRAKSPVPGPSSSSSSRIVSTSAERRDQPSSPGAGGGNSSRNGSPGEGPTTGSTDSVISTPRGRSTFTALSQLRGGLRHATDMLVAELVIDSKMYPDGYDVVLLSRMRSQDKVVTTGDAASAGGGDGKCIALRDGVMVVKGTDDAGLTSQRSDANAMATTSVVSLLDAAAAAAVTGTGSAATIITGSGATATGSTTTTTATAGATTSGQDEQQILPLGYTVHTMPSSPMHSSGLAAESPMRHLVRLTLPTAQYQIQTVEDPLTGEMRSAPPKPSWLVEMEEGGSAVVEVEVRPRKEKSFSSKKKGVVVVRVNGGEVGVENEKESLTSLGREELVDDRVVKMPVLTMVPNEAEALPEMLRAPLAFADDLLEPAAIRSSTLDGRDPKVEEGKAAPEPEPSGEGAGTGGDGAPAGRVPSQANTGGLLGFLHNYPNPLTRFASGSLTGSNNGLPSTGGGNATSASINSPVDAGAGVKAKLRQVVPGGLGDLNVAPVSTPRTYPLSMILIVALIAFLIGSLLRSLLSPADFIYVVRDLEEAEGVGFVGGWREIRRLFEVKYLVGGWDLQIAVVRRH</sequence>
<dbReference type="GO" id="GO:0008289">
    <property type="term" value="F:lipid binding"/>
    <property type="evidence" value="ECO:0007669"/>
    <property type="project" value="InterPro"/>
</dbReference>
<feature type="transmembrane region" description="Helical" evidence="2">
    <location>
        <begin position="1989"/>
        <end position="2008"/>
    </location>
</feature>
<dbReference type="CDD" id="cd00177">
    <property type="entry name" value="START"/>
    <property type="match status" value="1"/>
</dbReference>
<reference evidence="4 5" key="1">
    <citation type="submission" date="2014-02" db="EMBL/GenBank/DDBJ databases">
        <title>Transposable element dynamics among asymbiotic and ectomycorrhizal Amanita fungi.</title>
        <authorList>
            <consortium name="DOE Joint Genome Institute"/>
            <person name="Hess J."/>
            <person name="Skrede I."/>
            <person name="Wolfe B."/>
            <person name="LaButti K."/>
            <person name="Ohm R.A."/>
            <person name="Grigoriev I.V."/>
            <person name="Pringle A."/>
        </authorList>
    </citation>
    <scope>NUCLEOTIDE SEQUENCE [LARGE SCALE GENOMIC DNA]</scope>
    <source>
        <strain evidence="4 5">SKay4041</strain>
    </source>
</reference>
<dbReference type="InterPro" id="IPR051213">
    <property type="entry name" value="START_lipid_transfer"/>
</dbReference>
<feature type="compositionally biased region" description="Gly residues" evidence="1">
    <location>
        <begin position="1079"/>
        <end position="1088"/>
    </location>
</feature>
<feature type="compositionally biased region" description="Polar residues" evidence="1">
    <location>
        <begin position="1236"/>
        <end position="1250"/>
    </location>
</feature>
<dbReference type="InterPro" id="IPR002913">
    <property type="entry name" value="START_lipid-bd_dom"/>
</dbReference>
<dbReference type="EMBL" id="KZ301994">
    <property type="protein sequence ID" value="PFH50939.1"/>
    <property type="molecule type" value="Genomic_DNA"/>
</dbReference>
<gene>
    <name evidence="4" type="ORF">AMATHDRAFT_60111</name>
</gene>
<feature type="region of interest" description="Disordered" evidence="1">
    <location>
        <begin position="1866"/>
        <end position="1908"/>
    </location>
</feature>
<evidence type="ECO:0000256" key="1">
    <source>
        <dbReference type="SAM" id="MobiDB-lite"/>
    </source>
</evidence>
<feature type="compositionally biased region" description="Basic and acidic residues" evidence="1">
    <location>
        <begin position="1483"/>
        <end position="1494"/>
    </location>
</feature>
<keyword evidence="2" id="KW-0472">Membrane</keyword>
<feature type="compositionally biased region" description="Low complexity" evidence="1">
    <location>
        <begin position="1530"/>
        <end position="1545"/>
    </location>
</feature>
<dbReference type="Pfam" id="PF01852">
    <property type="entry name" value="START"/>
    <property type="match status" value="1"/>
</dbReference>
<feature type="compositionally biased region" description="Low complexity" evidence="1">
    <location>
        <begin position="1501"/>
        <end position="1513"/>
    </location>
</feature>
<feature type="region of interest" description="Disordered" evidence="1">
    <location>
        <begin position="708"/>
        <end position="762"/>
    </location>
</feature>
<dbReference type="OrthoDB" id="196858at2759"/>
<dbReference type="SUPFAM" id="SSF55961">
    <property type="entry name" value="Bet v1-like"/>
    <property type="match status" value="3"/>
</dbReference>
<keyword evidence="2" id="KW-0812">Transmembrane</keyword>
<feature type="region of interest" description="Disordered" evidence="1">
    <location>
        <begin position="1676"/>
        <end position="1699"/>
    </location>
</feature>
<dbReference type="STRING" id="703135.A0A2A9NK31"/>
<name>A0A2A9NK31_9AGAR</name>
<feature type="region of interest" description="Disordered" evidence="1">
    <location>
        <begin position="1472"/>
        <end position="1554"/>
    </location>
</feature>
<feature type="compositionally biased region" description="Low complexity" evidence="1">
    <location>
        <begin position="745"/>
        <end position="762"/>
    </location>
</feature>
<feature type="region of interest" description="Disordered" evidence="1">
    <location>
        <begin position="1236"/>
        <end position="1263"/>
    </location>
</feature>
<keyword evidence="5" id="KW-1185">Reference proteome</keyword>
<feature type="region of interest" description="Disordered" evidence="1">
    <location>
        <begin position="1079"/>
        <end position="1112"/>
    </location>
</feature>
<proteinExistence type="predicted"/>
<dbReference type="Gene3D" id="3.30.530.20">
    <property type="match status" value="3"/>
</dbReference>
<dbReference type="GO" id="GO:0005737">
    <property type="term" value="C:cytoplasm"/>
    <property type="evidence" value="ECO:0007669"/>
    <property type="project" value="UniProtKB-ARBA"/>
</dbReference>
<evidence type="ECO:0000256" key="2">
    <source>
        <dbReference type="SAM" id="Phobius"/>
    </source>
</evidence>
<organism evidence="4 5">
    <name type="scientific">Amanita thiersii Skay4041</name>
    <dbReference type="NCBI Taxonomy" id="703135"/>
    <lineage>
        <taxon>Eukaryota</taxon>
        <taxon>Fungi</taxon>
        <taxon>Dikarya</taxon>
        <taxon>Basidiomycota</taxon>
        <taxon>Agaricomycotina</taxon>
        <taxon>Agaricomycetes</taxon>
        <taxon>Agaricomycetidae</taxon>
        <taxon>Agaricales</taxon>
        <taxon>Pluteineae</taxon>
        <taxon>Amanitaceae</taxon>
        <taxon>Amanita</taxon>
    </lineage>
</organism>
<feature type="compositionally biased region" description="Basic and acidic residues" evidence="1">
    <location>
        <begin position="1871"/>
        <end position="1884"/>
    </location>
</feature>
<feature type="compositionally biased region" description="Low complexity" evidence="1">
    <location>
        <begin position="1089"/>
        <end position="1101"/>
    </location>
</feature>
<keyword evidence="2" id="KW-1133">Transmembrane helix</keyword>
<evidence type="ECO:0000313" key="4">
    <source>
        <dbReference type="EMBL" id="PFH50939.1"/>
    </source>
</evidence>
<feature type="region of interest" description="Disordered" evidence="1">
    <location>
        <begin position="934"/>
        <end position="980"/>
    </location>
</feature>
<evidence type="ECO:0000313" key="5">
    <source>
        <dbReference type="Proteomes" id="UP000242287"/>
    </source>
</evidence>